<dbReference type="PANTHER" id="PTHR15263:SF1">
    <property type="entry name" value="NF-KAPPA-B INHIBITOR-LIKE PROTEIN 1"/>
    <property type="match status" value="1"/>
</dbReference>
<evidence type="ECO:0000313" key="8">
    <source>
        <dbReference type="EMBL" id="EGO25366.1"/>
    </source>
</evidence>
<reference evidence="8" key="1">
    <citation type="submission" date="2011-04" db="EMBL/GenBank/DDBJ databases">
        <title>Evolution of plant cell wall degrading machinery underlies the functional diversity of forest fungi.</title>
        <authorList>
            <consortium name="US DOE Joint Genome Institute (JGI-PGF)"/>
            <person name="Eastwood D.C."/>
            <person name="Floudas D."/>
            <person name="Binder M."/>
            <person name="Majcherczyk A."/>
            <person name="Schneider P."/>
            <person name="Aerts A."/>
            <person name="Asiegbu F.O."/>
            <person name="Baker S.E."/>
            <person name="Barry K."/>
            <person name="Bendiksby M."/>
            <person name="Blumentritt M."/>
            <person name="Coutinho P.M."/>
            <person name="Cullen D."/>
            <person name="Cullen D."/>
            <person name="Gathman A."/>
            <person name="Goodell B."/>
            <person name="Henrissat B."/>
            <person name="Ihrmark K."/>
            <person name="Kauserud H."/>
            <person name="Kohler A."/>
            <person name="LaButti K."/>
            <person name="Lapidus A."/>
            <person name="Lavin J.L."/>
            <person name="Lee Y.-H."/>
            <person name="Lindquist E."/>
            <person name="Lilly W."/>
            <person name="Lucas S."/>
            <person name="Morin E."/>
            <person name="Murat C."/>
            <person name="Oguiza J.A."/>
            <person name="Park J."/>
            <person name="Pisabarro A.G."/>
            <person name="Riley R."/>
            <person name="Rosling A."/>
            <person name="Salamov A."/>
            <person name="Schmidt O."/>
            <person name="Schmutz J."/>
            <person name="Skrede I."/>
            <person name="Stenlid J."/>
            <person name="Wiebenga A."/>
            <person name="Xie X."/>
            <person name="Kues U."/>
            <person name="Hibbett D.S."/>
            <person name="Hoffmeister D."/>
            <person name="Hogberg N."/>
            <person name="Martin F."/>
            <person name="Grigoriev I.V."/>
            <person name="Watkinson S.C."/>
        </authorList>
    </citation>
    <scope>NUCLEOTIDE SEQUENCE</scope>
    <source>
        <strain evidence="8">S7.9</strain>
    </source>
</reference>
<keyword evidence="4" id="KW-0040">ANK repeat</keyword>
<dbReference type="InterPro" id="IPR038753">
    <property type="entry name" value="NFKBIL1"/>
</dbReference>
<evidence type="ECO:0000256" key="2">
    <source>
        <dbReference type="ARBA" id="ARBA00022553"/>
    </source>
</evidence>
<keyword evidence="5" id="KW-0539">Nucleus</keyword>
<evidence type="ECO:0000256" key="4">
    <source>
        <dbReference type="ARBA" id="ARBA00023043"/>
    </source>
</evidence>
<evidence type="ECO:0000256" key="3">
    <source>
        <dbReference type="ARBA" id="ARBA00022737"/>
    </source>
</evidence>
<accession>F8NVF7</accession>
<comment type="subcellular location">
    <subcellularLocation>
        <location evidence="1">Nucleus</location>
    </subcellularLocation>
</comment>
<evidence type="ECO:0000256" key="1">
    <source>
        <dbReference type="ARBA" id="ARBA00004123"/>
    </source>
</evidence>
<dbReference type="KEGG" id="sla:SERLADRAFT_414986"/>
<keyword evidence="2" id="KW-0597">Phosphoprotein</keyword>
<dbReference type="Proteomes" id="UP000008064">
    <property type="component" value="Unassembled WGS sequence"/>
</dbReference>
<dbReference type="GeneID" id="18813337"/>
<protein>
    <submittedName>
        <fullName evidence="8">Uncharacterized protein</fullName>
    </submittedName>
</protein>
<dbReference type="GO" id="GO:0005634">
    <property type="term" value="C:nucleus"/>
    <property type="evidence" value="ECO:0007669"/>
    <property type="project" value="UniProtKB-SubCell"/>
</dbReference>
<feature type="region of interest" description="Disordered" evidence="7">
    <location>
        <begin position="38"/>
        <end position="64"/>
    </location>
</feature>
<sequence length="319" mass="37305">MIQVGSTMQTISFIDDFHHQIPHTPRYHREHIVRSKTADPSYHPARPSAVRRPSSPHENNDGPPWAHMAQTYAWVADQEHTRLDKQNRKTEQWVTEQIFLANRTNHGRSPKPSENGELRWKMIDELMYDYEVEAQRWMKQEESRRKAAEREQEKARIVQDEIKRIQTRVRQRTQSEKQKIADERQREYEATKLRERKERVRAERAKVNAWTTYESRWTALPASSEPLTFGAIPWPLFSPPATATDIIPANIIAFVLSPVHSQSQSRRERARSALLRWHPDRFRRILARVTAADKGAVEEGVGIVTRCLNELMAKDVKAP</sequence>
<proteinExistence type="predicted"/>
<dbReference type="OrthoDB" id="412109at2759"/>
<evidence type="ECO:0000256" key="6">
    <source>
        <dbReference type="SAM" id="Coils"/>
    </source>
</evidence>
<dbReference type="AlphaFoldDB" id="F8NVF7"/>
<dbReference type="PANTHER" id="PTHR15263">
    <property type="entry name" value="I-KAPPA-B-LIKE PROTEIN IKBL"/>
    <property type="match status" value="1"/>
</dbReference>
<dbReference type="GO" id="GO:0043124">
    <property type="term" value="P:negative regulation of canonical NF-kappaB signal transduction"/>
    <property type="evidence" value="ECO:0007669"/>
    <property type="project" value="InterPro"/>
</dbReference>
<evidence type="ECO:0000256" key="5">
    <source>
        <dbReference type="ARBA" id="ARBA00023242"/>
    </source>
</evidence>
<dbReference type="RefSeq" id="XP_007317488.1">
    <property type="nucleotide sequence ID" value="XM_007317426.1"/>
</dbReference>
<name>F8NVF7_SERL9</name>
<organism>
    <name type="scientific">Serpula lacrymans var. lacrymans (strain S7.9)</name>
    <name type="common">Dry rot fungus</name>
    <dbReference type="NCBI Taxonomy" id="578457"/>
    <lineage>
        <taxon>Eukaryota</taxon>
        <taxon>Fungi</taxon>
        <taxon>Dikarya</taxon>
        <taxon>Basidiomycota</taxon>
        <taxon>Agaricomycotina</taxon>
        <taxon>Agaricomycetes</taxon>
        <taxon>Agaricomycetidae</taxon>
        <taxon>Boletales</taxon>
        <taxon>Coniophorineae</taxon>
        <taxon>Serpulaceae</taxon>
        <taxon>Serpula</taxon>
    </lineage>
</organism>
<dbReference type="HOGENOM" id="CLU_074404_0_0_1"/>
<keyword evidence="3" id="KW-0677">Repeat</keyword>
<evidence type="ECO:0000256" key="7">
    <source>
        <dbReference type="SAM" id="MobiDB-lite"/>
    </source>
</evidence>
<gene>
    <name evidence="8" type="ORF">SERLADRAFT_414986</name>
</gene>
<dbReference type="EMBL" id="GL945433">
    <property type="protein sequence ID" value="EGO25366.1"/>
    <property type="molecule type" value="Genomic_DNA"/>
</dbReference>
<keyword evidence="6" id="KW-0175">Coiled coil</keyword>
<feature type="coiled-coil region" evidence="6">
    <location>
        <begin position="138"/>
        <end position="168"/>
    </location>
</feature>